<dbReference type="GO" id="GO:0008270">
    <property type="term" value="F:zinc ion binding"/>
    <property type="evidence" value="ECO:0007669"/>
    <property type="project" value="UniProtKB-KW"/>
</dbReference>
<keyword evidence="2" id="KW-0547">Nucleotide-binding</keyword>
<dbReference type="AlphaFoldDB" id="A0AA36HNK9"/>
<evidence type="ECO:0000313" key="8">
    <source>
        <dbReference type="Proteomes" id="UP001178507"/>
    </source>
</evidence>
<keyword evidence="3" id="KW-0479">Metal-binding</keyword>
<dbReference type="InterPro" id="IPR037607">
    <property type="entry name" value="DGK"/>
</dbReference>
<keyword evidence="1" id="KW-0808">Transferase</keyword>
<dbReference type="GO" id="GO:0007200">
    <property type="term" value="P:phospholipase C-activating G protein-coupled receptor signaling pathway"/>
    <property type="evidence" value="ECO:0007669"/>
    <property type="project" value="InterPro"/>
</dbReference>
<evidence type="ECO:0000313" key="7">
    <source>
        <dbReference type="EMBL" id="CAJ1372141.1"/>
    </source>
</evidence>
<proteinExistence type="predicted"/>
<dbReference type="InterPro" id="IPR000756">
    <property type="entry name" value="Diacylglycerol_kin_accessory"/>
</dbReference>
<evidence type="ECO:0000256" key="1">
    <source>
        <dbReference type="ARBA" id="ARBA00022679"/>
    </source>
</evidence>
<sequence>MVKGRQSMQDKLLEVVGVDGALQLGASQVGLYTATQLAQASSVKIINKVTLPMEVDGEPSWLTKDGVIEITHKSQAYVLARCKKRSSHAVATNVIDWAAQKNIITAEQRNLIQHEIAHRAGDLDPARKTGSWARLHTGDDCEKKDTVSIEEAISTMSARYRSGRDLKSGLEGLTRRSQRRWIEAEGDYCDDVTVIFLAPAKS</sequence>
<dbReference type="GO" id="GO:0005524">
    <property type="term" value="F:ATP binding"/>
    <property type="evidence" value="ECO:0007669"/>
    <property type="project" value="UniProtKB-KW"/>
</dbReference>
<dbReference type="EMBL" id="CAUJNA010000116">
    <property type="protein sequence ID" value="CAJ1372141.1"/>
    <property type="molecule type" value="Genomic_DNA"/>
</dbReference>
<gene>
    <name evidence="7" type="ORF">EVOR1521_LOCUS2280</name>
</gene>
<keyword evidence="3" id="KW-0863">Zinc-finger</keyword>
<evidence type="ECO:0000259" key="6">
    <source>
        <dbReference type="Pfam" id="PF00609"/>
    </source>
</evidence>
<organism evidence="7 8">
    <name type="scientific">Effrenium voratum</name>
    <dbReference type="NCBI Taxonomy" id="2562239"/>
    <lineage>
        <taxon>Eukaryota</taxon>
        <taxon>Sar</taxon>
        <taxon>Alveolata</taxon>
        <taxon>Dinophyceae</taxon>
        <taxon>Suessiales</taxon>
        <taxon>Symbiodiniaceae</taxon>
        <taxon>Effrenium</taxon>
    </lineage>
</organism>
<accession>A0AA36HNK9</accession>
<protein>
    <recommendedName>
        <fullName evidence="6">Diacylglycerol kinase accessory domain-containing protein</fullName>
    </recommendedName>
</protein>
<dbReference type="PANTHER" id="PTHR11255:SF54">
    <property type="entry name" value="DIACYLGLYCEROL KINASE THETA"/>
    <property type="match status" value="1"/>
</dbReference>
<dbReference type="GO" id="GO:0016020">
    <property type="term" value="C:membrane"/>
    <property type="evidence" value="ECO:0007669"/>
    <property type="project" value="UniProtKB-SubCell"/>
</dbReference>
<dbReference type="PANTHER" id="PTHR11255">
    <property type="entry name" value="DIACYLGLYCEROL KINASE"/>
    <property type="match status" value="1"/>
</dbReference>
<dbReference type="Pfam" id="PF00609">
    <property type="entry name" value="DAGK_acc"/>
    <property type="match status" value="1"/>
</dbReference>
<keyword evidence="3" id="KW-0862">Zinc</keyword>
<dbReference type="Proteomes" id="UP001178507">
    <property type="component" value="Unassembled WGS sequence"/>
</dbReference>
<keyword evidence="4" id="KW-0418">Kinase</keyword>
<keyword evidence="8" id="KW-1185">Reference proteome</keyword>
<evidence type="ECO:0000256" key="2">
    <source>
        <dbReference type="ARBA" id="ARBA00022741"/>
    </source>
</evidence>
<evidence type="ECO:0000256" key="4">
    <source>
        <dbReference type="ARBA" id="ARBA00022777"/>
    </source>
</evidence>
<dbReference type="GO" id="GO:0004143">
    <property type="term" value="F:ATP-dependent diacylglycerol kinase activity"/>
    <property type="evidence" value="ECO:0007669"/>
    <property type="project" value="InterPro"/>
</dbReference>
<comment type="caution">
    <text evidence="7">The sequence shown here is derived from an EMBL/GenBank/DDBJ whole genome shotgun (WGS) entry which is preliminary data.</text>
</comment>
<evidence type="ECO:0000256" key="5">
    <source>
        <dbReference type="ARBA" id="ARBA00022840"/>
    </source>
</evidence>
<evidence type="ECO:0000256" key="3">
    <source>
        <dbReference type="ARBA" id="ARBA00022771"/>
    </source>
</evidence>
<name>A0AA36HNK9_9DINO</name>
<feature type="domain" description="Diacylglycerol kinase accessory" evidence="6">
    <location>
        <begin position="5"/>
        <end position="59"/>
    </location>
</feature>
<reference evidence="7" key="1">
    <citation type="submission" date="2023-08" db="EMBL/GenBank/DDBJ databases">
        <authorList>
            <person name="Chen Y."/>
            <person name="Shah S."/>
            <person name="Dougan E. K."/>
            <person name="Thang M."/>
            <person name="Chan C."/>
        </authorList>
    </citation>
    <scope>NUCLEOTIDE SEQUENCE</scope>
</reference>
<keyword evidence="5" id="KW-0067">ATP-binding</keyword>